<dbReference type="InterPro" id="IPR013783">
    <property type="entry name" value="Ig-like_fold"/>
</dbReference>
<gene>
    <name evidence="4" type="ORF">HUW48_19165</name>
</gene>
<dbReference type="InterPro" id="IPR012341">
    <property type="entry name" value="6hp_glycosidase-like_sf"/>
</dbReference>
<keyword evidence="3" id="KW-0732">Signal</keyword>
<evidence type="ECO:0000256" key="3">
    <source>
        <dbReference type="SAM" id="SignalP"/>
    </source>
</evidence>
<dbReference type="PANTHER" id="PTHR15108">
    <property type="entry name" value="N-ACYLGLUCOSAMINE-2-EPIMERASE"/>
    <property type="match status" value="1"/>
</dbReference>
<name>A0A7L7LBV6_9BACT</name>
<dbReference type="AlphaFoldDB" id="A0A7L7LBV6"/>
<evidence type="ECO:0000256" key="1">
    <source>
        <dbReference type="ARBA" id="ARBA00008558"/>
    </source>
</evidence>
<dbReference type="InterPro" id="IPR008928">
    <property type="entry name" value="6-hairpin_glycosidase_sf"/>
</dbReference>
<proteinExistence type="inferred from homology"/>
<keyword evidence="5" id="KW-1185">Reference proteome</keyword>
<accession>A0A7L7LBV6</accession>
<dbReference type="Pfam" id="PF07221">
    <property type="entry name" value="GlcNAc_2-epim"/>
    <property type="match status" value="1"/>
</dbReference>
<dbReference type="GO" id="GO:0005975">
    <property type="term" value="P:carbohydrate metabolic process"/>
    <property type="evidence" value="ECO:0007669"/>
    <property type="project" value="InterPro"/>
</dbReference>
<protein>
    <submittedName>
        <fullName evidence="4">AGE family epimerase/isomerase</fullName>
    </submittedName>
</protein>
<dbReference type="Gene3D" id="1.50.10.10">
    <property type="match status" value="1"/>
</dbReference>
<reference evidence="4 5" key="2">
    <citation type="submission" date="2020-08" db="EMBL/GenBank/DDBJ databases">
        <title>Adhaeribacter dokdonensis sp. nov., isolated from the rhizosphere of Elymus tsukushiensis, a plant native to the Dokdo Islands, Republic of Korea.</title>
        <authorList>
            <person name="Ghim S.Y."/>
        </authorList>
    </citation>
    <scope>NUCLEOTIDE SEQUENCE [LARGE SCALE GENOMIC DNA]</scope>
    <source>
        <strain evidence="4 5">KUDC8001</strain>
    </source>
</reference>
<dbReference type="InterPro" id="IPR010819">
    <property type="entry name" value="AGE/CE"/>
</dbReference>
<reference evidence="4 5" key="1">
    <citation type="submission" date="2020-06" db="EMBL/GenBank/DDBJ databases">
        <authorList>
            <person name="Hwang Y.J."/>
        </authorList>
    </citation>
    <scope>NUCLEOTIDE SEQUENCE [LARGE SCALE GENOMIC DNA]</scope>
    <source>
        <strain evidence="4 5">KUDC8001</strain>
    </source>
</reference>
<evidence type="ECO:0000313" key="4">
    <source>
        <dbReference type="EMBL" id="QMU30015.1"/>
    </source>
</evidence>
<dbReference type="Proteomes" id="UP000514509">
    <property type="component" value="Chromosome"/>
</dbReference>
<dbReference type="RefSeq" id="WP_182412473.1">
    <property type="nucleotide sequence ID" value="NZ_CP055153.1"/>
</dbReference>
<dbReference type="GO" id="GO:0016853">
    <property type="term" value="F:isomerase activity"/>
    <property type="evidence" value="ECO:0007669"/>
    <property type="project" value="UniProtKB-KW"/>
</dbReference>
<dbReference type="KEGG" id="add:HUW48_19165"/>
<evidence type="ECO:0000256" key="2">
    <source>
        <dbReference type="ARBA" id="ARBA00023235"/>
    </source>
</evidence>
<dbReference type="SUPFAM" id="SSF48208">
    <property type="entry name" value="Six-hairpin glycosidases"/>
    <property type="match status" value="1"/>
</dbReference>
<comment type="similarity">
    <text evidence="1">Belongs to the N-acylglucosamine 2-epimerase family.</text>
</comment>
<feature type="signal peptide" evidence="3">
    <location>
        <begin position="1"/>
        <end position="21"/>
    </location>
</feature>
<organism evidence="4 5">
    <name type="scientific">Adhaeribacter radiodurans</name>
    <dbReference type="NCBI Taxonomy" id="2745197"/>
    <lineage>
        <taxon>Bacteria</taxon>
        <taxon>Pseudomonadati</taxon>
        <taxon>Bacteroidota</taxon>
        <taxon>Cytophagia</taxon>
        <taxon>Cytophagales</taxon>
        <taxon>Hymenobacteraceae</taxon>
        <taxon>Adhaeribacter</taxon>
    </lineage>
</organism>
<dbReference type="EMBL" id="CP055153">
    <property type="protein sequence ID" value="QMU30015.1"/>
    <property type="molecule type" value="Genomic_DNA"/>
</dbReference>
<feature type="chain" id="PRO_5029682608" evidence="3">
    <location>
        <begin position="22"/>
        <end position="530"/>
    </location>
</feature>
<dbReference type="Gene3D" id="2.60.40.10">
    <property type="entry name" value="Immunoglobulins"/>
    <property type="match status" value="1"/>
</dbReference>
<keyword evidence="2 4" id="KW-0413">Isomerase</keyword>
<sequence>MKYFSLTALVLCAITTFYLTAFKPNDTTDRAQLAAAIDKSIRTEMLNKWYPRAIDKQYGGFLSTFTYDWKQAPEQDKFIVTQARHIWSNARASQFYPTVEYYKAGGKHGFTFLRDVMWDKTYGGFYALVDRQGKVKENPTEPKNAYGNAFGIYALATYYMASGDTAALNLAKKTFLWLEKHSHDPKFKGYYQALERDGTPIQRHSKLPSTSEVGYKDQNSSIHILEALTELYQVWPDPLVRERLQEMLVLIRDTITTPKGYLILFLKPDWQPISYRDSSAVAQEKHRGLDHVSFGHDVETAYLMLEASHVLGLKEDPKTMTVAKRMIDHALANGWDAKAGGFYDEGYYFKDKPGITIVKGGKNWWAQAEGLNTLLLMADHFPNDKMQYYQKFLQQWKYINAYLIDHEHGDWYPGGIDKEPEQKTALKGQIWKGNYHQFRALSNCVLRLQPDKTAPAAPKNIRINAGTLTWEKVRDNKNMLGYNIYQNGQKIGFTPLASFVVPTAKKGSKITVQAIDLAGNLSANSAAITF</sequence>
<evidence type="ECO:0000313" key="5">
    <source>
        <dbReference type="Proteomes" id="UP000514509"/>
    </source>
</evidence>